<dbReference type="Pfam" id="PF06223">
    <property type="entry name" value="Phage_tail_T"/>
    <property type="match status" value="1"/>
</dbReference>
<dbReference type="EMBL" id="LZEY01000023">
    <property type="protein sequence ID" value="OBU07760.1"/>
    <property type="molecule type" value="Genomic_DNA"/>
</dbReference>
<proteinExistence type="predicted"/>
<accession>A0A1B8HFB6</accession>
<dbReference type="RefSeq" id="WP_067402976.1">
    <property type="nucleotide sequence ID" value="NZ_LZEY01000023.1"/>
</dbReference>
<name>A0A1B8HFB6_9GAMM</name>
<dbReference type="Proteomes" id="UP000092377">
    <property type="component" value="Unassembled WGS sequence"/>
</dbReference>
<dbReference type="InterPro" id="IPR009350">
    <property type="entry name" value="Phage_tail_T"/>
</dbReference>
<evidence type="ECO:0000313" key="3">
    <source>
        <dbReference type="Proteomes" id="UP000092377"/>
    </source>
</evidence>
<keyword evidence="3" id="KW-1185">Reference proteome</keyword>
<comment type="caution">
    <text evidence="2">The sequence shown here is derived from an EMBL/GenBank/DDBJ whole genome shotgun (WGS) entry which is preliminary data.</text>
</comment>
<evidence type="ECO:0000313" key="2">
    <source>
        <dbReference type="EMBL" id="OBU07760.1"/>
    </source>
</evidence>
<protein>
    <recommendedName>
        <fullName evidence="1">Minor tail T domain-containing protein</fullName>
    </recommendedName>
</protein>
<sequence length="88" mass="9446">MLAEMSASELGHWYDYFGVMPFTSHLIDLEFAALSNTVVALVGGGKNISLNDFCLLKHSEETGETDDSLLMTAGEGIAGGIRYEPADC</sequence>
<reference evidence="3" key="1">
    <citation type="submission" date="2016-06" db="EMBL/GenBank/DDBJ databases">
        <authorList>
            <person name="Butler K."/>
        </authorList>
    </citation>
    <scope>NUCLEOTIDE SEQUENCE [LARGE SCALE GENOMIC DNA]</scope>
    <source>
        <strain evidence="3">GCSL-Mp20</strain>
    </source>
</reference>
<organism evidence="2 3">
    <name type="scientific">Morganella psychrotolerans</name>
    <dbReference type="NCBI Taxonomy" id="368603"/>
    <lineage>
        <taxon>Bacteria</taxon>
        <taxon>Pseudomonadati</taxon>
        <taxon>Pseudomonadota</taxon>
        <taxon>Gammaproteobacteria</taxon>
        <taxon>Enterobacterales</taxon>
        <taxon>Morganellaceae</taxon>
        <taxon>Morganella</taxon>
    </lineage>
</organism>
<dbReference type="AlphaFoldDB" id="A0A1B8HFB6"/>
<feature type="domain" description="Minor tail T" evidence="1">
    <location>
        <begin position="6"/>
        <end position="80"/>
    </location>
</feature>
<gene>
    <name evidence="2" type="ORF">AYY18_05935</name>
</gene>
<evidence type="ECO:0000259" key="1">
    <source>
        <dbReference type="Pfam" id="PF06223"/>
    </source>
</evidence>